<comment type="caution">
    <text evidence="2">The sequence shown here is derived from an EMBL/GenBank/DDBJ whole genome shotgun (WGS) entry which is preliminary data.</text>
</comment>
<dbReference type="PROSITE" id="PS51257">
    <property type="entry name" value="PROKAR_LIPOPROTEIN"/>
    <property type="match status" value="1"/>
</dbReference>
<dbReference type="EMBL" id="QRPV01000011">
    <property type="protein sequence ID" value="RHM42684.1"/>
    <property type="molecule type" value="Genomic_DNA"/>
</dbReference>
<dbReference type="RefSeq" id="WP_118261490.1">
    <property type="nucleotide sequence ID" value="NZ_CABJDM010000011.1"/>
</dbReference>
<protein>
    <recommendedName>
        <fullName evidence="5">Lipoprotein</fullName>
    </recommendedName>
</protein>
<evidence type="ECO:0000313" key="3">
    <source>
        <dbReference type="Proteomes" id="UP000283589"/>
    </source>
</evidence>
<organism evidence="2 4">
    <name type="scientific">Butyricimonas virosa</name>
    <dbReference type="NCBI Taxonomy" id="544645"/>
    <lineage>
        <taxon>Bacteria</taxon>
        <taxon>Pseudomonadati</taxon>
        <taxon>Bacteroidota</taxon>
        <taxon>Bacteroidia</taxon>
        <taxon>Bacteroidales</taxon>
        <taxon>Odoribacteraceae</taxon>
        <taxon>Butyricimonas</taxon>
    </lineage>
</organism>
<dbReference type="Proteomes" id="UP000283589">
    <property type="component" value="Unassembled WGS sequence"/>
</dbReference>
<reference evidence="3 4" key="1">
    <citation type="submission" date="2018-08" db="EMBL/GenBank/DDBJ databases">
        <title>A genome reference for cultivated species of the human gut microbiota.</title>
        <authorList>
            <person name="Zou Y."/>
            <person name="Xue W."/>
            <person name="Luo G."/>
        </authorList>
    </citation>
    <scope>NUCLEOTIDE SEQUENCE [LARGE SCALE GENOMIC DNA]</scope>
    <source>
        <strain evidence="1 3">AF14-49</strain>
        <strain evidence="2 4">AF34-33</strain>
    </source>
</reference>
<name>A0A415QHL1_9BACT</name>
<accession>A0A415QHL1</accession>
<gene>
    <name evidence="1" type="ORF">DWW18_18990</name>
    <name evidence="2" type="ORF">DWZ68_10450</name>
</gene>
<proteinExistence type="predicted"/>
<evidence type="ECO:0000313" key="4">
    <source>
        <dbReference type="Proteomes" id="UP000286038"/>
    </source>
</evidence>
<evidence type="ECO:0000313" key="2">
    <source>
        <dbReference type="EMBL" id="RHM42684.1"/>
    </source>
</evidence>
<dbReference type="Proteomes" id="UP000286038">
    <property type="component" value="Unassembled WGS sequence"/>
</dbReference>
<sequence>MKRKNVFYGIVFFSLISCTEDTIDRNDVEDRLSILKQNYGIQYCKTDVLPDSCVVLTLDELEGLFAMIDERSVTSGGTRGVIPNAEEVNYVVGTGDVCIVDPWEVVIAGTIPINNYCGINFFSSCMLENNDARLRDERVSLSPYTSDCTINESDAVLDGQGKISFYIRCSLSLTVLQSGHVFNVLWEMRIAGARLNREGEFRAYYNKEYYDD</sequence>
<evidence type="ECO:0008006" key="5">
    <source>
        <dbReference type="Google" id="ProtNLM"/>
    </source>
</evidence>
<dbReference type="EMBL" id="QRZA01000041">
    <property type="protein sequence ID" value="RGV31039.1"/>
    <property type="molecule type" value="Genomic_DNA"/>
</dbReference>
<evidence type="ECO:0000313" key="1">
    <source>
        <dbReference type="EMBL" id="RGV31039.1"/>
    </source>
</evidence>
<dbReference type="AlphaFoldDB" id="A0A415QHL1"/>